<evidence type="ECO:0000259" key="2">
    <source>
        <dbReference type="Pfam" id="PF13568"/>
    </source>
</evidence>
<proteinExistence type="predicted"/>
<dbReference type="Pfam" id="PF13568">
    <property type="entry name" value="OMP_b-brl_2"/>
    <property type="match status" value="1"/>
</dbReference>
<feature type="domain" description="Outer membrane protein beta-barrel" evidence="2">
    <location>
        <begin position="20"/>
        <end position="178"/>
    </location>
</feature>
<organism evidence="3 4">
    <name type="scientific">Hymenobacter negativus</name>
    <dbReference type="NCBI Taxonomy" id="2795026"/>
    <lineage>
        <taxon>Bacteria</taxon>
        <taxon>Pseudomonadati</taxon>
        <taxon>Bacteroidota</taxon>
        <taxon>Cytophagia</taxon>
        <taxon>Cytophagales</taxon>
        <taxon>Hymenobacteraceae</taxon>
        <taxon>Hymenobacter</taxon>
    </lineage>
</organism>
<dbReference type="Proteomes" id="UP000664369">
    <property type="component" value="Unassembled WGS sequence"/>
</dbReference>
<sequence length="210" mass="22568">MKKLLIIGFLSLFFAPLAQAQLGIKGGLNVAELTGREGESSSYKAFYHVGVFYQANIIGPLSIQPEVQYSLQGGNLKSAYTNYDSQLHYLTVPILAKLTVGPVFIEAGPQFGVLLNANQSGNLQVGFTEDGQPAYGNESRPATSNFKRGDFSVVGGVGLKLASNFSLGGRLVAGLNDINDAKNLTGINDPRLQNRVFQVYAAFQFGDGRR</sequence>
<evidence type="ECO:0000256" key="1">
    <source>
        <dbReference type="SAM" id="SignalP"/>
    </source>
</evidence>
<feature type="chain" id="PRO_5047526400" evidence="1">
    <location>
        <begin position="21"/>
        <end position="210"/>
    </location>
</feature>
<dbReference type="RefSeq" id="WP_208174562.1">
    <property type="nucleotide sequence ID" value="NZ_JAGETZ010000003.1"/>
</dbReference>
<evidence type="ECO:0000313" key="3">
    <source>
        <dbReference type="EMBL" id="MBO2008930.1"/>
    </source>
</evidence>
<protein>
    <submittedName>
        <fullName evidence="3">PorT family protein</fullName>
    </submittedName>
</protein>
<evidence type="ECO:0000313" key="4">
    <source>
        <dbReference type="Proteomes" id="UP000664369"/>
    </source>
</evidence>
<dbReference type="InterPro" id="IPR025665">
    <property type="entry name" value="Beta-barrel_OMP_2"/>
</dbReference>
<reference evidence="3 4" key="1">
    <citation type="submission" date="2021-03" db="EMBL/GenBank/DDBJ databases">
        <authorList>
            <person name="Kim M.K."/>
        </authorList>
    </citation>
    <scope>NUCLEOTIDE SEQUENCE [LARGE SCALE GENOMIC DNA]</scope>
    <source>
        <strain evidence="3 4">BT442</strain>
    </source>
</reference>
<keyword evidence="4" id="KW-1185">Reference proteome</keyword>
<keyword evidence="1" id="KW-0732">Signal</keyword>
<accession>A0ABS3QCF6</accession>
<gene>
    <name evidence="3" type="ORF">J4E00_07690</name>
</gene>
<name>A0ABS3QCF6_9BACT</name>
<comment type="caution">
    <text evidence="3">The sequence shown here is derived from an EMBL/GenBank/DDBJ whole genome shotgun (WGS) entry which is preliminary data.</text>
</comment>
<feature type="signal peptide" evidence="1">
    <location>
        <begin position="1"/>
        <end position="20"/>
    </location>
</feature>
<dbReference type="EMBL" id="JAGETZ010000003">
    <property type="protein sequence ID" value="MBO2008930.1"/>
    <property type="molecule type" value="Genomic_DNA"/>
</dbReference>